<feature type="coiled-coil region" evidence="1">
    <location>
        <begin position="195"/>
        <end position="276"/>
    </location>
</feature>
<protein>
    <submittedName>
        <fullName evidence="2">Uncharacterized protein</fullName>
    </submittedName>
</protein>
<keyword evidence="3" id="KW-1185">Reference proteome</keyword>
<dbReference type="EMBL" id="MLAK01001312">
    <property type="protein sequence ID" value="OHS94531.1"/>
    <property type="molecule type" value="Genomic_DNA"/>
</dbReference>
<dbReference type="RefSeq" id="XP_068347668.1">
    <property type="nucleotide sequence ID" value="XM_068512557.1"/>
</dbReference>
<dbReference type="GeneID" id="94847261"/>
<sequence>MFSSTSSSIQRLKEKIDAQSDFDFDSSQNVSELLGSMNAFLSPSSNPTFSSPTISSQNDEDEHLLDFLNDSQIDLNFDSNFFQTTDSNFNYLSSTPPKIVTKNKNKYKSKRNIIKQNIKSNVNNSNKNSKYDLDLQENAMIKKLPYNSNVISDHANEYEEISNFIDTFNSRFNLKAVDLNDVLDMVEMMKSSQIIENAQLKMNSVKKQNNHYLNESFNQKFQTQQIKISQLQNERDDLQSKLSEAHNQISSLQNQISSLQNQINNMKNTNNSIMETNKAQQNDISNLHLSLKSVHEIVEQQIKDISNLSEQNTKLFDVMNKLETINQIYDNLYMSTTSQIQQLQQKLKRQENFTNQKQLDYSQPKNGNDYTDEFYSSMCSAVLMVDNCLPHDIVDQIHMIRDDSEKSPKDRLLLIIKSIVSSLTLYIENLNQKDKQFLQMKEQSKKYHRKCCDVLSMYEEELVFLQTLTHSTDLQSAVFSHKGISGPIMLNDNCKMELIRQCAILGGFVEETIGCISSEENFKENFECPEYIDPMNVFKLLQQSSMESKLLNILSRIDDSSDNLEIRELFDILAAQVYINEVLKNYSTELQVRISQNGRDILMLRQEIENNKKQDPKQAIDFNSSNISYDSSSVNDQKCKTLSKLVKKYQHREKRLKRFISKYVEMNDDSNIVDVITGMITQMIEQLQASQTLSLNSSQQLSNQQIEESKLRAEVEKLQTEAKELESKYFEEKNKSKQKEAEKHTNPKIDVRIETLSKEFQQQLDNFRVKLQEVQNQSQNWQNEVQKLNNILSQKDKHIEELNTENSSNKSSYEMSLSDVKARLDSSISTIKSLTQEIKQYEIVLEKAKKQRPKMMKEIERLHSENKSLTETLNQQNSLIKDEYESKIKSLSDEIEAKQSELSSLIAKNQQLSSDVATLSMEKKSFELKINTLEKRIDIEKQNIIAQFSAKSNASQVELSQQINNLKSQIYDAIEHLSQFITITSDDTKNDDQHSTDNLHSIVMKIENEFTRTRNIQKLYIEMLDDITQVQKLLSLGSSEKVASHVKEVLLIQESNQNLHNEIIRKAKQDKLEIDRLKKSLNKYESQCSSLKHWENWARRIYRVIHESDVQQLNNDELRLNLEEALLSSVSHKSTLLRIESLRAQKNILLKFDNSIIQSSKFVKPTLHSLIAILIFVRRSQIQAGCLPLPIHHQDYQPVSRKENVMPKITKSKTHKITRNREFS</sequence>
<name>A0A1J4JA73_9EUKA</name>
<organism evidence="2 3">
    <name type="scientific">Tritrichomonas foetus</name>
    <dbReference type="NCBI Taxonomy" id="1144522"/>
    <lineage>
        <taxon>Eukaryota</taxon>
        <taxon>Metamonada</taxon>
        <taxon>Parabasalia</taxon>
        <taxon>Tritrichomonadida</taxon>
        <taxon>Tritrichomonadidae</taxon>
        <taxon>Tritrichomonas</taxon>
    </lineage>
</organism>
<feature type="coiled-coil region" evidence="1">
    <location>
        <begin position="831"/>
        <end position="943"/>
    </location>
</feature>
<accession>A0A1J4JA73</accession>
<dbReference type="Gene3D" id="1.10.287.1490">
    <property type="match status" value="1"/>
</dbReference>
<dbReference type="VEuPathDB" id="TrichDB:TRFO_39299"/>
<dbReference type="AlphaFoldDB" id="A0A1J4JA73"/>
<feature type="coiled-coil region" evidence="1">
    <location>
        <begin position="701"/>
        <end position="805"/>
    </location>
</feature>
<evidence type="ECO:0000313" key="3">
    <source>
        <dbReference type="Proteomes" id="UP000179807"/>
    </source>
</evidence>
<dbReference type="OrthoDB" id="10592372at2759"/>
<keyword evidence="1" id="KW-0175">Coiled coil</keyword>
<proteinExistence type="predicted"/>
<reference evidence="2" key="1">
    <citation type="submission" date="2016-10" db="EMBL/GenBank/DDBJ databases">
        <authorList>
            <person name="Benchimol M."/>
            <person name="Almeida L.G."/>
            <person name="Vasconcelos A.T."/>
            <person name="Perreira-Neves A."/>
            <person name="Rosa I.A."/>
            <person name="Tasca T."/>
            <person name="Bogo M.R."/>
            <person name="de Souza W."/>
        </authorList>
    </citation>
    <scope>NUCLEOTIDE SEQUENCE [LARGE SCALE GENOMIC DNA]</scope>
    <source>
        <strain evidence="2">K</strain>
    </source>
</reference>
<dbReference type="Proteomes" id="UP000179807">
    <property type="component" value="Unassembled WGS sequence"/>
</dbReference>
<evidence type="ECO:0000313" key="2">
    <source>
        <dbReference type="EMBL" id="OHS94531.1"/>
    </source>
</evidence>
<evidence type="ECO:0000256" key="1">
    <source>
        <dbReference type="SAM" id="Coils"/>
    </source>
</evidence>
<gene>
    <name evidence="2" type="ORF">TRFO_39299</name>
</gene>
<comment type="caution">
    <text evidence="2">The sequence shown here is derived from an EMBL/GenBank/DDBJ whole genome shotgun (WGS) entry which is preliminary data.</text>
</comment>